<keyword evidence="1" id="KW-0539">Nucleus</keyword>
<evidence type="ECO:0000313" key="3">
    <source>
        <dbReference type="EMBL" id="BCR90641.1"/>
    </source>
</evidence>
<reference evidence="3" key="2">
    <citation type="submission" date="2021-02" db="EMBL/GenBank/DDBJ databases">
        <title>Aspergillus chevalieri M1 genome sequence.</title>
        <authorList>
            <person name="Kadooka C."/>
            <person name="Mori K."/>
            <person name="Futagami T."/>
        </authorList>
    </citation>
    <scope>NUCLEOTIDE SEQUENCE</scope>
    <source>
        <strain evidence="3">M1</strain>
    </source>
</reference>
<dbReference type="GO" id="GO:0003700">
    <property type="term" value="F:DNA-binding transcription factor activity"/>
    <property type="evidence" value="ECO:0007669"/>
    <property type="project" value="TreeGrafter"/>
</dbReference>
<protein>
    <recommendedName>
        <fullName evidence="5">Zn(II)2Cys6 transcription factor</fullName>
    </recommendedName>
</protein>
<dbReference type="KEGG" id="ache:ACHE_60527S"/>
<dbReference type="GeneID" id="66984999"/>
<evidence type="ECO:0000313" key="4">
    <source>
        <dbReference type="Proteomes" id="UP000637239"/>
    </source>
</evidence>
<accession>A0A7R7VTQ7</accession>
<dbReference type="EMBL" id="AP024421">
    <property type="protein sequence ID" value="BCR90641.1"/>
    <property type="molecule type" value="Genomic_DNA"/>
</dbReference>
<dbReference type="Proteomes" id="UP000637239">
    <property type="component" value="Chromosome 6"/>
</dbReference>
<feature type="compositionally biased region" description="Polar residues" evidence="2">
    <location>
        <begin position="177"/>
        <end position="193"/>
    </location>
</feature>
<dbReference type="RefSeq" id="XP_043139163.1">
    <property type="nucleotide sequence ID" value="XM_043281711.1"/>
</dbReference>
<keyword evidence="4" id="KW-1185">Reference proteome</keyword>
<feature type="compositionally biased region" description="Low complexity" evidence="2">
    <location>
        <begin position="1"/>
        <end position="10"/>
    </location>
</feature>
<reference evidence="3" key="1">
    <citation type="submission" date="2021-01" db="EMBL/GenBank/DDBJ databases">
        <authorList>
            <consortium name="Aspergillus chevalieri M1 genome sequencing consortium"/>
            <person name="Kazuki M."/>
            <person name="Futagami T."/>
        </authorList>
    </citation>
    <scope>NUCLEOTIDE SEQUENCE</scope>
    <source>
        <strain evidence="3">M1</strain>
    </source>
</reference>
<gene>
    <name evidence="3" type="ORF">ACHE_60527S</name>
</gene>
<evidence type="ECO:0008006" key="5">
    <source>
        <dbReference type="Google" id="ProtNLM"/>
    </source>
</evidence>
<evidence type="ECO:0000256" key="2">
    <source>
        <dbReference type="SAM" id="MobiDB-lite"/>
    </source>
</evidence>
<dbReference type="PANTHER" id="PTHR37534">
    <property type="entry name" value="TRANSCRIPTIONAL ACTIVATOR PROTEIN UGA3"/>
    <property type="match status" value="1"/>
</dbReference>
<dbReference type="AlphaFoldDB" id="A0A7R7VTQ7"/>
<sequence length="575" mass="63708">MHTVAAEELPAPSPAPAPMTDGKHNKFHFVNENPRMGSDAPADSPPSIAIMSADSSVDDMLPVRNGIGVTTKAQRGLDLDGNDGNDDISRGTPTSAAPWSDDNQESERHLQPAAVGLRSGDSPFSDQDEFAIHGLLTLGTSDIRHEVSTTISPPGIHSSTTLTTSFRHPLGIRNRAASGTNLSNPNGRNTTPASRAFSPTLADTDIVPTDSGLELLRHYRYNVAPWLDICDLSQPFGTTVPQMAMGSDCIHSAIMRLSVACVIRRAKDVPTIPANNAANQPCLYSTSTEEALYLVLEEVRSFVTNVSETWKHTDRGDLTLFHSLAKHAFDGNINSTIYWMFLRLDLGIALASSTPITVPLPMEAIPCLSVLSRSENTYDRVCNYTHTILWLCGKALALYHLDTIPQPSSASHDPVKDWLQTFEEVAHWYQLQPQEFRPVVEIDKDDANFNPDGEFPMLLFTNGAASLCNQIYHTAMLILLQCKPRTILLGKLHSLALSPLWHAQRICGIAINNDRRECWDPCLLASFLVAARHMTHEYQQREILQAYYRIHNITGWDIGEYLTQLREYWTFLEGN</sequence>
<organism evidence="3 4">
    <name type="scientific">Aspergillus chevalieri</name>
    <name type="common">Eurotium chevalieri</name>
    <dbReference type="NCBI Taxonomy" id="182096"/>
    <lineage>
        <taxon>Eukaryota</taxon>
        <taxon>Fungi</taxon>
        <taxon>Dikarya</taxon>
        <taxon>Ascomycota</taxon>
        <taxon>Pezizomycotina</taxon>
        <taxon>Eurotiomycetes</taxon>
        <taxon>Eurotiomycetidae</taxon>
        <taxon>Eurotiales</taxon>
        <taxon>Aspergillaceae</taxon>
        <taxon>Aspergillus</taxon>
        <taxon>Aspergillus subgen. Aspergillus</taxon>
    </lineage>
</organism>
<feature type="region of interest" description="Disordered" evidence="2">
    <location>
        <begin position="175"/>
        <end position="199"/>
    </location>
</feature>
<dbReference type="PANTHER" id="PTHR37534:SF24">
    <property type="entry name" value="MISCELLANEOUS ZN(II)2CYS6 TRANSCRIPTION FACTOR (EUROFUNG)-RELATED"/>
    <property type="match status" value="1"/>
</dbReference>
<feature type="region of interest" description="Disordered" evidence="2">
    <location>
        <begin position="72"/>
        <end position="109"/>
    </location>
</feature>
<dbReference type="GO" id="GO:0005634">
    <property type="term" value="C:nucleus"/>
    <property type="evidence" value="ECO:0007669"/>
    <property type="project" value="TreeGrafter"/>
</dbReference>
<dbReference type="GO" id="GO:0045944">
    <property type="term" value="P:positive regulation of transcription by RNA polymerase II"/>
    <property type="evidence" value="ECO:0007669"/>
    <property type="project" value="TreeGrafter"/>
</dbReference>
<name>A0A7R7VTQ7_ASPCH</name>
<dbReference type="GO" id="GO:0000976">
    <property type="term" value="F:transcription cis-regulatory region binding"/>
    <property type="evidence" value="ECO:0007669"/>
    <property type="project" value="TreeGrafter"/>
</dbReference>
<proteinExistence type="predicted"/>
<feature type="region of interest" description="Disordered" evidence="2">
    <location>
        <begin position="1"/>
        <end position="46"/>
    </location>
</feature>
<evidence type="ECO:0000256" key="1">
    <source>
        <dbReference type="ARBA" id="ARBA00023242"/>
    </source>
</evidence>